<evidence type="ECO:0000313" key="4">
    <source>
        <dbReference type="EMBL" id="GAP32741.1"/>
    </source>
</evidence>
<sequence length="143" mass="14060">MKRLSIVALAAAAMALGLAGCGSDKSGDANGLKQASSTTARTTGAVASTTAAGAPIEPPTGAPAGTTVAKKTSAPNGAQTTCGDFRDLTDDVEKQVIDQILAAHPGSFLEGNANMALGTAKLACLSTTYTNTPVAVAIRVAAK</sequence>
<dbReference type="OrthoDB" id="4570135at2"/>
<name>A0A0B8NEF1_9NOCA</name>
<dbReference type="Proteomes" id="UP000180166">
    <property type="component" value="Chromosome"/>
</dbReference>
<feature type="compositionally biased region" description="Polar residues" evidence="1">
    <location>
        <begin position="69"/>
        <end position="82"/>
    </location>
</feature>
<dbReference type="Proteomes" id="UP000037179">
    <property type="component" value="Unassembled WGS sequence"/>
</dbReference>
<evidence type="ECO:0008006" key="7">
    <source>
        <dbReference type="Google" id="ProtNLM"/>
    </source>
</evidence>
<dbReference type="AlphaFoldDB" id="A0A0B8NEF1"/>
<feature type="signal peptide" evidence="2">
    <location>
        <begin position="1"/>
        <end position="19"/>
    </location>
</feature>
<gene>
    <name evidence="3" type="ORF">NS506_00283</name>
    <name evidence="4" type="ORF">NSK11_contig00177-0005</name>
</gene>
<dbReference type="PROSITE" id="PS51257">
    <property type="entry name" value="PROKAR_LIPOPROTEIN"/>
    <property type="match status" value="1"/>
</dbReference>
<proteinExistence type="predicted"/>
<feature type="compositionally biased region" description="Low complexity" evidence="1">
    <location>
        <begin position="35"/>
        <end position="54"/>
    </location>
</feature>
<evidence type="ECO:0000313" key="6">
    <source>
        <dbReference type="Proteomes" id="UP000180166"/>
    </source>
</evidence>
<reference evidence="4 5" key="2">
    <citation type="journal article" date="2016" name="Genome Announc.">
        <title>Draft Genome Sequence of Erythromycin- and Oxytetracycline-Sensitive Nocardia seriolae Strain U-1 (NBRC 110359).</title>
        <authorList>
            <person name="Imajoh M."/>
            <person name="Sukeda M."/>
            <person name="Shimizu M."/>
            <person name="Yamane J."/>
            <person name="Ohnishi K."/>
            <person name="Oshima S."/>
        </authorList>
    </citation>
    <scope>NUCLEOTIDE SEQUENCE [LARGE SCALE GENOMIC DNA]</scope>
    <source>
        <strain evidence="4 5">U-1</strain>
    </source>
</reference>
<organism evidence="4 5">
    <name type="scientific">Nocardia seriolae</name>
    <dbReference type="NCBI Taxonomy" id="37332"/>
    <lineage>
        <taxon>Bacteria</taxon>
        <taxon>Bacillati</taxon>
        <taxon>Actinomycetota</taxon>
        <taxon>Actinomycetes</taxon>
        <taxon>Mycobacteriales</taxon>
        <taxon>Nocardiaceae</taxon>
        <taxon>Nocardia</taxon>
    </lineage>
</organism>
<dbReference type="KEGG" id="nsr:NS506_00283"/>
<keyword evidence="5" id="KW-1185">Reference proteome</keyword>
<feature type="chain" id="PRO_5044541246" description="DUF732 domain-containing protein" evidence="2">
    <location>
        <begin position="20"/>
        <end position="143"/>
    </location>
</feature>
<reference evidence="5" key="1">
    <citation type="submission" date="2015-07" db="EMBL/GenBank/DDBJ databases">
        <title>Nocardia seriolae U-1 whole genome shotgun sequence.</title>
        <authorList>
            <person name="Imajoh M."/>
            <person name="Fukumoto Y."/>
            <person name="Sukeda M."/>
            <person name="Yamane J."/>
            <person name="Yamasaki K."/>
            <person name="Shimizu M."/>
            <person name="Ohnishi K."/>
            <person name="Oshima S."/>
        </authorList>
    </citation>
    <scope>NUCLEOTIDE SEQUENCE [LARGE SCALE GENOMIC DNA]</scope>
    <source>
        <strain evidence="5">U-1</strain>
    </source>
</reference>
<evidence type="ECO:0000256" key="2">
    <source>
        <dbReference type="SAM" id="SignalP"/>
    </source>
</evidence>
<protein>
    <recommendedName>
        <fullName evidence="7">DUF732 domain-containing protein</fullName>
    </recommendedName>
</protein>
<dbReference type="GeneID" id="93371824"/>
<dbReference type="EMBL" id="BBYQ01000177">
    <property type="protein sequence ID" value="GAP32741.1"/>
    <property type="molecule type" value="Genomic_DNA"/>
</dbReference>
<reference evidence="3 6" key="3">
    <citation type="submission" date="2016-10" db="EMBL/GenBank/DDBJ databases">
        <title>Genome sequence of Nocardia seriolae strain EM150506, isolated from Anguila japonica.</title>
        <authorList>
            <person name="Han H.-J."/>
        </authorList>
    </citation>
    <scope>NUCLEOTIDE SEQUENCE [LARGE SCALE GENOMIC DNA]</scope>
    <source>
        <strain evidence="3 6">EM150506</strain>
    </source>
</reference>
<evidence type="ECO:0000313" key="3">
    <source>
        <dbReference type="EMBL" id="APA94367.1"/>
    </source>
</evidence>
<feature type="region of interest" description="Disordered" evidence="1">
    <location>
        <begin position="27"/>
        <end position="82"/>
    </location>
</feature>
<dbReference type="EMBL" id="CP017839">
    <property type="protein sequence ID" value="APA94367.1"/>
    <property type="molecule type" value="Genomic_DNA"/>
</dbReference>
<evidence type="ECO:0000313" key="5">
    <source>
        <dbReference type="Proteomes" id="UP000037179"/>
    </source>
</evidence>
<keyword evidence="2" id="KW-0732">Signal</keyword>
<dbReference type="RefSeq" id="WP_143161511.1">
    <property type="nucleotide sequence ID" value="NZ_AP017900.1"/>
</dbReference>
<evidence type="ECO:0000256" key="1">
    <source>
        <dbReference type="SAM" id="MobiDB-lite"/>
    </source>
</evidence>
<accession>A0A0B8NEF1</accession>